<dbReference type="HAMAP" id="MF_02065">
    <property type="entry name" value="MltG"/>
    <property type="match status" value="1"/>
</dbReference>
<dbReference type="PANTHER" id="PTHR30518:SF2">
    <property type="entry name" value="ENDOLYTIC MUREIN TRANSGLYCOSYLASE"/>
    <property type="match status" value="1"/>
</dbReference>
<evidence type="ECO:0000256" key="3">
    <source>
        <dbReference type="ARBA" id="ARBA00022989"/>
    </source>
</evidence>
<comment type="catalytic activity">
    <reaction evidence="7">
        <text>a peptidoglycan chain = a peptidoglycan chain with N-acetyl-1,6-anhydromuramyl-[peptide] at the reducing end + a peptidoglycan chain with N-acetylglucosamine at the non-reducing end.</text>
        <dbReference type="EC" id="4.2.2.29"/>
    </reaction>
</comment>
<dbReference type="GO" id="GO:0008932">
    <property type="term" value="F:lytic endotransglycosylase activity"/>
    <property type="evidence" value="ECO:0007669"/>
    <property type="project" value="UniProtKB-UniRule"/>
</dbReference>
<keyword evidence="1 7" id="KW-1003">Cell membrane</keyword>
<dbReference type="GeneID" id="55565823"/>
<gene>
    <name evidence="10" type="primary">yceG</name>
    <name evidence="7 9" type="synonym">mltG</name>
    <name evidence="9" type="ORF">HHJ67_08165</name>
    <name evidence="10" type="ORF">NCTC11820_00871</name>
</gene>
<dbReference type="PANTHER" id="PTHR30518">
    <property type="entry name" value="ENDOLYTIC MUREIN TRANSGLYCOSYLASE"/>
    <property type="match status" value="1"/>
</dbReference>
<dbReference type="AlphaFoldDB" id="A0A2X2YNL0"/>
<evidence type="ECO:0000256" key="7">
    <source>
        <dbReference type="HAMAP-Rule" id="MF_02065"/>
    </source>
</evidence>
<evidence type="ECO:0000256" key="4">
    <source>
        <dbReference type="ARBA" id="ARBA00023136"/>
    </source>
</evidence>
<evidence type="ECO:0000256" key="5">
    <source>
        <dbReference type="ARBA" id="ARBA00023239"/>
    </source>
</evidence>
<dbReference type="GO" id="GO:0071555">
    <property type="term" value="P:cell wall organization"/>
    <property type="evidence" value="ECO:0007669"/>
    <property type="project" value="UniProtKB-KW"/>
</dbReference>
<feature type="transmembrane region" description="Helical" evidence="7">
    <location>
        <begin position="143"/>
        <end position="164"/>
    </location>
</feature>
<keyword evidence="5 7" id="KW-0456">Lyase</keyword>
<dbReference type="Proteomes" id="UP000553981">
    <property type="component" value="Unassembled WGS sequence"/>
</dbReference>
<reference evidence="9 12" key="2">
    <citation type="submission" date="2020-04" db="EMBL/GenBank/DDBJ databases">
        <title>Antimicrobial susceptibility and clonality of vaginal-derived multi-drug resistant Mobiluncus isolates in China.</title>
        <authorList>
            <person name="Zhang X."/>
        </authorList>
    </citation>
    <scope>NUCLEOTIDE SEQUENCE [LARGE SCALE GENOMIC DNA]</scope>
    <source>
        <strain evidence="9 12">19</strain>
    </source>
</reference>
<feature type="region of interest" description="Disordered" evidence="8">
    <location>
        <begin position="1"/>
        <end position="133"/>
    </location>
</feature>
<dbReference type="NCBIfam" id="TIGR00247">
    <property type="entry name" value="endolytic transglycosylase MltG"/>
    <property type="match status" value="1"/>
</dbReference>
<evidence type="ECO:0000313" key="10">
    <source>
        <dbReference type="EMBL" id="SQB64523.1"/>
    </source>
</evidence>
<comment type="function">
    <text evidence="7">Functions as a peptidoglycan terminase that cleaves nascent peptidoglycan strands endolytically to terminate their elongation.</text>
</comment>
<dbReference type="RefSeq" id="WP_004006778.1">
    <property type="nucleotide sequence ID" value="NZ_CP068112.1"/>
</dbReference>
<comment type="similarity">
    <text evidence="7">Belongs to the transglycosylase MltG family.</text>
</comment>
<comment type="subcellular location">
    <subcellularLocation>
        <location evidence="7">Cell membrane</location>
        <topology evidence="7">Single-pass membrane protein</topology>
    </subcellularLocation>
</comment>
<dbReference type="EMBL" id="JABCUI010000004">
    <property type="protein sequence ID" value="NMW87710.1"/>
    <property type="molecule type" value="Genomic_DNA"/>
</dbReference>
<accession>A0A2X2YNL0</accession>
<evidence type="ECO:0000313" key="11">
    <source>
        <dbReference type="Proteomes" id="UP000250245"/>
    </source>
</evidence>
<dbReference type="EMBL" id="UASJ01000001">
    <property type="protein sequence ID" value="SQB64523.1"/>
    <property type="molecule type" value="Genomic_DNA"/>
</dbReference>
<dbReference type="Proteomes" id="UP000250245">
    <property type="component" value="Unassembled WGS sequence"/>
</dbReference>
<keyword evidence="3 7" id="KW-1133">Transmembrane helix</keyword>
<feature type="site" description="Important for catalytic activity" evidence="7">
    <location>
        <position position="356"/>
    </location>
</feature>
<dbReference type="InterPro" id="IPR003770">
    <property type="entry name" value="MLTG-like"/>
</dbReference>
<dbReference type="GO" id="GO:0009252">
    <property type="term" value="P:peptidoglycan biosynthetic process"/>
    <property type="evidence" value="ECO:0007669"/>
    <property type="project" value="UniProtKB-UniRule"/>
</dbReference>
<name>A0A2X2YNL0_9ACTO</name>
<dbReference type="GO" id="GO:0005886">
    <property type="term" value="C:plasma membrane"/>
    <property type="evidence" value="ECO:0007669"/>
    <property type="project" value="UniProtKB-SubCell"/>
</dbReference>
<evidence type="ECO:0000256" key="6">
    <source>
        <dbReference type="ARBA" id="ARBA00023316"/>
    </source>
</evidence>
<evidence type="ECO:0000313" key="9">
    <source>
        <dbReference type="EMBL" id="NMW87710.1"/>
    </source>
</evidence>
<keyword evidence="2 7" id="KW-0812">Transmembrane</keyword>
<protein>
    <recommendedName>
        <fullName evidence="7">Endolytic murein transglycosylase</fullName>
        <ecNumber evidence="7">4.2.2.29</ecNumber>
    </recommendedName>
    <alternativeName>
        <fullName evidence="7">Peptidoglycan lytic transglycosylase</fullName>
    </alternativeName>
    <alternativeName>
        <fullName evidence="7">Peptidoglycan polymerization terminase</fullName>
    </alternativeName>
</protein>
<dbReference type="Pfam" id="PF02618">
    <property type="entry name" value="YceG"/>
    <property type="match status" value="1"/>
</dbReference>
<reference evidence="10 11" key="1">
    <citation type="submission" date="2018-06" db="EMBL/GenBank/DDBJ databases">
        <authorList>
            <consortium name="Pathogen Informatics"/>
            <person name="Doyle S."/>
        </authorList>
    </citation>
    <scope>NUCLEOTIDE SEQUENCE [LARGE SCALE GENOMIC DNA]</scope>
    <source>
        <strain evidence="10 11">NCTC11820</strain>
    </source>
</reference>
<evidence type="ECO:0000256" key="1">
    <source>
        <dbReference type="ARBA" id="ARBA00022475"/>
    </source>
</evidence>
<feature type="compositionally biased region" description="Basic and acidic residues" evidence="8">
    <location>
        <begin position="67"/>
        <end position="82"/>
    </location>
</feature>
<organism evidence="10 11">
    <name type="scientific">Mobiluncus curtisii</name>
    <dbReference type="NCBI Taxonomy" id="2051"/>
    <lineage>
        <taxon>Bacteria</taxon>
        <taxon>Bacillati</taxon>
        <taxon>Actinomycetota</taxon>
        <taxon>Actinomycetes</taxon>
        <taxon>Actinomycetales</taxon>
        <taxon>Actinomycetaceae</taxon>
        <taxon>Mobiluncus</taxon>
    </lineage>
</organism>
<sequence length="492" mass="53555">MSETEDLASMGPRRRRRYLAQHGQAALSQLDSQSPATSALPPEAALPQTPIPASPFVASPYTTVQPEPHELPNFRDYHEEPHPPSFPRVTPDIPPAADTTWESLLQDTQVTPAEQPEVTLSDNRRRDKRSRIRRRKTMRNRTFIILAIVVTLLVIAIVFGAIIFNRWLSAKGADYEGSGTGQVMVTVPEGALGSDIGSILAKAQVVASSQAFFNACRDQEAACSAIQPGTYAMAKHMSAVNALSILIDKANRVDDQITIGPGLTKWQVKEQLVNTAGFSDADVEAAFAKAPGLPKVAGGNIEGWLAPGTYLVGPGQDATETVRQMVAANVKRLRESGIPEDQWETFLTKASIVQREGSDLQKQDYAKIARVLENRMDTSKETVGFLNMDSTVIYGLGEASKSRKIPTSGEVADASNPYNTYRHKGLPPGPIGVVGQDAFDGTHNPPPGDWLYFTTVDLNTGETRFSATMEEQKANVELLKQFCKDHSNICKG</sequence>
<keyword evidence="6 7" id="KW-0961">Cell wall biogenesis/degradation</keyword>
<feature type="compositionally biased region" description="Polar residues" evidence="8">
    <location>
        <begin position="100"/>
        <end position="112"/>
    </location>
</feature>
<dbReference type="Gene3D" id="3.30.1490.480">
    <property type="entry name" value="Endolytic murein transglycosylase"/>
    <property type="match status" value="1"/>
</dbReference>
<evidence type="ECO:0000313" key="12">
    <source>
        <dbReference type="Proteomes" id="UP000553981"/>
    </source>
</evidence>
<dbReference type="EC" id="4.2.2.29" evidence="7"/>
<evidence type="ECO:0000256" key="8">
    <source>
        <dbReference type="SAM" id="MobiDB-lite"/>
    </source>
</evidence>
<feature type="compositionally biased region" description="Polar residues" evidence="8">
    <location>
        <begin position="26"/>
        <end position="37"/>
    </location>
</feature>
<keyword evidence="4 7" id="KW-0472">Membrane</keyword>
<evidence type="ECO:0000256" key="2">
    <source>
        <dbReference type="ARBA" id="ARBA00022692"/>
    </source>
</evidence>
<proteinExistence type="inferred from homology"/>